<evidence type="ECO:0000256" key="1">
    <source>
        <dbReference type="SAM" id="MobiDB-lite"/>
    </source>
</evidence>
<protein>
    <recommendedName>
        <fullName evidence="4">DUF833 domain-containing protein</fullName>
    </recommendedName>
</protein>
<keyword evidence="3" id="KW-1185">Reference proteome</keyword>
<evidence type="ECO:0000313" key="3">
    <source>
        <dbReference type="Proteomes" id="UP000039046"/>
    </source>
</evidence>
<dbReference type="GO" id="GO:0009306">
    <property type="term" value="P:protein secretion"/>
    <property type="evidence" value="ECO:0007669"/>
    <property type="project" value="TreeGrafter"/>
</dbReference>
<organism evidence="2 3">
    <name type="scientific">[Torrubiella] hemipterigena</name>
    <dbReference type="NCBI Taxonomy" id="1531966"/>
    <lineage>
        <taxon>Eukaryota</taxon>
        <taxon>Fungi</taxon>
        <taxon>Dikarya</taxon>
        <taxon>Ascomycota</taxon>
        <taxon>Pezizomycotina</taxon>
        <taxon>Sordariomycetes</taxon>
        <taxon>Hypocreomycetidae</taxon>
        <taxon>Hypocreales</taxon>
        <taxon>Clavicipitaceae</taxon>
        <taxon>Clavicipitaceae incertae sedis</taxon>
        <taxon>'Torrubiella' clade</taxon>
    </lineage>
</organism>
<evidence type="ECO:0008006" key="4">
    <source>
        <dbReference type="Google" id="ProtNLM"/>
    </source>
</evidence>
<dbReference type="GO" id="GO:0007030">
    <property type="term" value="P:Golgi organization"/>
    <property type="evidence" value="ECO:0007669"/>
    <property type="project" value="TreeGrafter"/>
</dbReference>
<dbReference type="AlphaFoldDB" id="A0A0A1TQH2"/>
<dbReference type="Proteomes" id="UP000039046">
    <property type="component" value="Unassembled WGS sequence"/>
</dbReference>
<dbReference type="Pfam" id="PF05742">
    <property type="entry name" value="TANGO2"/>
    <property type="match status" value="1"/>
</dbReference>
<proteinExistence type="predicted"/>
<feature type="compositionally biased region" description="Polar residues" evidence="1">
    <location>
        <begin position="266"/>
        <end position="283"/>
    </location>
</feature>
<dbReference type="OrthoDB" id="191601at2759"/>
<dbReference type="InterPro" id="IPR008551">
    <property type="entry name" value="TANGO2"/>
</dbReference>
<gene>
    <name evidence="2" type="ORF">VHEMI09540</name>
</gene>
<evidence type="ECO:0000313" key="2">
    <source>
        <dbReference type="EMBL" id="CEJ93983.1"/>
    </source>
</evidence>
<feature type="region of interest" description="Disordered" evidence="1">
    <location>
        <begin position="249"/>
        <end position="283"/>
    </location>
</feature>
<sequence>MCIALFTTAHPDYSLICIDNRDEYILRPTSRPHWWTHPVTGKQILSSRDLHRAEQGTWIGVNKQGDFAVLTNYRESALDDVDQNISGIKSRGGMVTSWVGGLADNGVAQGVDTMVHDDRVKGVGGFSMTCGKLRKKDTEGVAIISNRATSAGDVPIVGRARGETWGLSNTTFADPNHWPKISMGRELLKTTIEEAISKKHSPEELVEALFKLLDHDTLPVLGDDAPLVEYLNKLRHSIYVPAVGGSKQKQEMAEARSRGRQEWDTAGSTSTMEASASGSTAFDTGMYGTQRQTVILVDLDGNVTFSERALYDPNGNEIPRGEGDVHVRFRIDNWDKWGHELIQ</sequence>
<feature type="compositionally biased region" description="Basic and acidic residues" evidence="1">
    <location>
        <begin position="249"/>
        <end position="263"/>
    </location>
</feature>
<accession>A0A0A1TQH2</accession>
<reference evidence="2 3" key="1">
    <citation type="journal article" date="2015" name="Genome Announc.">
        <title>Draft Genome Sequence and Gene Annotation of the Entomopathogenic Fungus Verticillium hemipterigenum.</title>
        <authorList>
            <person name="Horn F."/>
            <person name="Habel A."/>
            <person name="Scharf D.H."/>
            <person name="Dworschak J."/>
            <person name="Brakhage A.A."/>
            <person name="Guthke R."/>
            <person name="Hertweck C."/>
            <person name="Linde J."/>
        </authorList>
    </citation>
    <scope>NUCLEOTIDE SEQUENCE [LARGE SCALE GENOMIC DNA]</scope>
</reference>
<dbReference type="PANTHER" id="PTHR17985">
    <property type="entry name" value="SER/THR-RICH PROTEIN T10 IN DGCR REGION"/>
    <property type="match status" value="1"/>
</dbReference>
<name>A0A0A1TQH2_9HYPO</name>
<dbReference type="HOGENOM" id="CLU_047037_0_2_1"/>
<dbReference type="PANTHER" id="PTHR17985:SF8">
    <property type="entry name" value="TRANSPORT AND GOLGI ORGANIZATION PROTEIN 2 HOMOLOG"/>
    <property type="match status" value="1"/>
</dbReference>
<dbReference type="GO" id="GO:0005794">
    <property type="term" value="C:Golgi apparatus"/>
    <property type="evidence" value="ECO:0007669"/>
    <property type="project" value="TreeGrafter"/>
</dbReference>
<dbReference type="EMBL" id="CDHN01000006">
    <property type="protein sequence ID" value="CEJ93983.1"/>
    <property type="molecule type" value="Genomic_DNA"/>
</dbReference>